<dbReference type="InterPro" id="IPR012944">
    <property type="entry name" value="SusD_RagB_dom"/>
</dbReference>
<feature type="chain" id="PRO_5015126462" evidence="6">
    <location>
        <begin position="21"/>
        <end position="604"/>
    </location>
</feature>
<evidence type="ECO:0000256" key="1">
    <source>
        <dbReference type="ARBA" id="ARBA00004442"/>
    </source>
</evidence>
<evidence type="ECO:0000256" key="4">
    <source>
        <dbReference type="ARBA" id="ARBA00023136"/>
    </source>
</evidence>
<dbReference type="Pfam" id="PF14322">
    <property type="entry name" value="SusD-like_3"/>
    <property type="match status" value="1"/>
</dbReference>
<reference evidence="9 10" key="1">
    <citation type="submission" date="2018-03" db="EMBL/GenBank/DDBJ databases">
        <title>Genomic Encyclopedia of Archaeal and Bacterial Type Strains, Phase II (KMG-II): from individual species to whole genera.</title>
        <authorList>
            <person name="Goeker M."/>
        </authorList>
    </citation>
    <scope>NUCLEOTIDE SEQUENCE [LARGE SCALE GENOMIC DNA]</scope>
    <source>
        <strain evidence="9 10">DSM 24859</strain>
    </source>
</reference>
<dbReference type="AlphaFoldDB" id="A0A2P8HM59"/>
<dbReference type="OrthoDB" id="5694214at2"/>
<name>A0A2P8HM59_CHINA</name>
<feature type="signal peptide" evidence="6">
    <location>
        <begin position="1"/>
        <end position="20"/>
    </location>
</feature>
<evidence type="ECO:0000313" key="10">
    <source>
        <dbReference type="Proteomes" id="UP000240971"/>
    </source>
</evidence>
<evidence type="ECO:0000259" key="7">
    <source>
        <dbReference type="Pfam" id="PF07980"/>
    </source>
</evidence>
<comment type="similarity">
    <text evidence="2">Belongs to the SusD family.</text>
</comment>
<feature type="domain" description="SusD-like N-terminal" evidence="8">
    <location>
        <begin position="26"/>
        <end position="212"/>
    </location>
</feature>
<dbReference type="Gene3D" id="1.25.40.390">
    <property type="match status" value="1"/>
</dbReference>
<evidence type="ECO:0000256" key="5">
    <source>
        <dbReference type="ARBA" id="ARBA00023237"/>
    </source>
</evidence>
<gene>
    <name evidence="9" type="ORF">CLV51_102146</name>
</gene>
<dbReference type="GO" id="GO:0009279">
    <property type="term" value="C:cell outer membrane"/>
    <property type="evidence" value="ECO:0007669"/>
    <property type="project" value="UniProtKB-SubCell"/>
</dbReference>
<comment type="subcellular location">
    <subcellularLocation>
        <location evidence="1">Cell outer membrane</location>
    </subcellularLocation>
</comment>
<keyword evidence="5" id="KW-0998">Cell outer membrane</keyword>
<dbReference type="Proteomes" id="UP000240971">
    <property type="component" value="Unassembled WGS sequence"/>
</dbReference>
<evidence type="ECO:0000256" key="3">
    <source>
        <dbReference type="ARBA" id="ARBA00022729"/>
    </source>
</evidence>
<evidence type="ECO:0000259" key="8">
    <source>
        <dbReference type="Pfam" id="PF14322"/>
    </source>
</evidence>
<evidence type="ECO:0000256" key="2">
    <source>
        <dbReference type="ARBA" id="ARBA00006275"/>
    </source>
</evidence>
<dbReference type="Pfam" id="PF07980">
    <property type="entry name" value="SusD_RagB"/>
    <property type="match status" value="1"/>
</dbReference>
<keyword evidence="3 6" id="KW-0732">Signal</keyword>
<evidence type="ECO:0000256" key="6">
    <source>
        <dbReference type="SAM" id="SignalP"/>
    </source>
</evidence>
<feature type="domain" description="RagB/SusD" evidence="7">
    <location>
        <begin position="277"/>
        <end position="604"/>
    </location>
</feature>
<keyword evidence="4" id="KW-0472">Membrane</keyword>
<organism evidence="9 10">
    <name type="scientific">Chitinophaga niastensis</name>
    <dbReference type="NCBI Taxonomy" id="536980"/>
    <lineage>
        <taxon>Bacteria</taxon>
        <taxon>Pseudomonadati</taxon>
        <taxon>Bacteroidota</taxon>
        <taxon>Chitinophagia</taxon>
        <taxon>Chitinophagales</taxon>
        <taxon>Chitinophagaceae</taxon>
        <taxon>Chitinophaga</taxon>
    </lineage>
</organism>
<keyword evidence="10" id="KW-1185">Reference proteome</keyword>
<evidence type="ECO:0000313" key="9">
    <source>
        <dbReference type="EMBL" id="PSL47301.1"/>
    </source>
</evidence>
<dbReference type="InterPro" id="IPR033985">
    <property type="entry name" value="SusD-like_N"/>
</dbReference>
<dbReference type="PROSITE" id="PS51257">
    <property type="entry name" value="PROKAR_LIPOPROTEIN"/>
    <property type="match status" value="1"/>
</dbReference>
<dbReference type="SUPFAM" id="SSF48452">
    <property type="entry name" value="TPR-like"/>
    <property type="match status" value="1"/>
</dbReference>
<dbReference type="EMBL" id="PYAW01000002">
    <property type="protein sequence ID" value="PSL47301.1"/>
    <property type="molecule type" value="Genomic_DNA"/>
</dbReference>
<accession>A0A2P8HM59</accession>
<protein>
    <submittedName>
        <fullName evidence="9">Putative outer membrane starch-binding protein</fullName>
    </submittedName>
</protein>
<proteinExistence type="inferred from homology"/>
<dbReference type="InterPro" id="IPR011990">
    <property type="entry name" value="TPR-like_helical_dom_sf"/>
</dbReference>
<sequence length="604" mass="68037">MCTMKNLRLFISLIILGCAAASCNKDYLQRLPQTKITPDAFFNSPQDLETYTNGLYSQFVIKSDDINSDNISSFSGGGEMDLMVENGLSSTTVGNTGWDNWNQLRSANFMLDNVYKAKGDQVAINHFIGIARFFRAQFYADKVARFSDVPWYSSAMSNIDSTLYKGRDPRAMVVDSIMADLQFAVDNIKADEGTRTRVTQWSALALMARFTLFEGTFRKYHDELNLQASAGTFFQKTAWACEQLMASGKFKIFTTGKGAQDYRFLFSSPTLSGNAEMIQWADYQQSLGIANNTHVVLGWEWSLSQSLVYSYLMTDGTPFTSLPNYKNLDYTHTFNNRDPRLAETVAYPGFSTTQDKSLYIAKPNLGAYDQLKYYPRDPAQRQGWYADYSALPIFRYAEVLLNYAEAKAELGTLAQSDIDNTINLLRDRVGMPHLNQGTANAMPDPVLAAAYPNVTGANKGALLEIRRERRVELACEGLRFNDVNRWKAGMRFQDSQQGMYVAALGPIDMTGDNVPDIAILASPSDTAVLAGLTPDMRANISRFYLKDKDGKDNNFYLENGTNGHIMFTRDRDSKRVFIEPQYYYRPIPLAQTVLNPQLKQIFGW</sequence>
<comment type="caution">
    <text evidence="9">The sequence shown here is derived from an EMBL/GenBank/DDBJ whole genome shotgun (WGS) entry which is preliminary data.</text>
</comment>